<evidence type="ECO:0000313" key="4">
    <source>
        <dbReference type="Proteomes" id="UP001283361"/>
    </source>
</evidence>
<dbReference type="Proteomes" id="UP001283361">
    <property type="component" value="Unassembled WGS sequence"/>
</dbReference>
<dbReference type="CDD" id="cd18186">
    <property type="entry name" value="BTB_POZ_ZBTB_KLHL-like"/>
    <property type="match status" value="1"/>
</dbReference>
<feature type="region of interest" description="Disordered" evidence="1">
    <location>
        <begin position="95"/>
        <end position="285"/>
    </location>
</feature>
<feature type="region of interest" description="Disordered" evidence="1">
    <location>
        <begin position="541"/>
        <end position="566"/>
    </location>
</feature>
<comment type="caution">
    <text evidence="3">The sequence shown here is derived from an EMBL/GenBank/DDBJ whole genome shotgun (WGS) entry which is preliminary data.</text>
</comment>
<sequence>MPGKTLRGSQECQITWEGGEDVVQAGSTSNRRVSRGALKQEADTERKRRGFFSLDRKKPPSEEVREARREDKSLDLFTSPFRALAESCGFKVIREEDASDTNSLRSQAGSSVSESDDAFCHDDHVNRKKADKARPRRDTPGLYISSSRTLSPVRVGFSSEEEAEDSPGIRQGNLVLQRQSLGTDASEGDNSPEYLNARIKSPRNCEGVKKKKKSTITQETRSGHICKEHSASKNQQGRKQPKYDHSHCRKEQTETPTENFGTSKELETQRRKKSDYSTNRSENNYMQQYNGEALVRGDCSCSAEESGSTGTYRSVKEALSPEETGKPNARKSAKNSGLVNQRSSVEVSARQGKSSDDFKESSTLKGQAHQSLAKPYACRQQKIFMEMLPGRSLRDETEHKVSVAAGRKTSKGYMGINSEESAGKNIARVDGCKRSCERQRGDDVEPQSTRREPSEPIIQAVEDTQRTELRRPGAGAAFRISRKFTNGSKGSSCGVIRYFRSGPENGGLQNGRKRCDLFAKEKAEKSDDDYDRKQSAACLGAGDGNITMQPRDNTRMTTGKDRTTRATRQVKADIGAIDGCESENCEKGKMEHSTSNLHNKFEETQQSKRHQEDCNSTAKGKTQRGDLSKYPDIEKDRDTIEKQMFSEISKLRAHPVPEPDGCDQGNIETSRMTTCAQNETRNAQTIGLGDRELQGISSDKEIKPTNLEPQINPTEAIHQREYCKSDNSQTDWNPLSPAPTDIRNLEPGYIHQQAYRDDAAQEKEHQELPQLNTSETREFDSQRSDSTHFRRNNQEDRNTFATNCGCRHHIHCFMQNNSTQQNHCCQTRHACHQDTHMPSHKPQPHLTTKAGLDSLAEPANFTAAKLLKFMGPPRSLWEGHKAQVCYKSTTDDRERNKIISDRQVTVDNTLQSTTNSTGGERNGGFKVMHIAREPGEDATSNHAQHQHQQRPPLPLHHHKDSGFNINFNYEGSEDGDSGSFGSRFIGQYFLELWKNQCLCDVRLRVGNWSYLAHKIVLAAFSDFFCPNDPHCMPSICFDIPNATPDAVHQILLYLYTSEMEITDYTLDSVLCAAESLGVSEVINLVKEILENPTTENFEHYLDIRGRHGFPGRLADYTELIREHLLDLTSSQYFLEFDLADLQQVLGDPEVKVDSEVDIIDVIARWVEYNPMERIQHTADLLAFVNFDCIPAESLADVVERKRHVFSRDAFSIFLDAFKARSVSAECPPCPPAQNLWNNGIGNSGPATPQNRQTNATNKSTNADIYRPIQLQQQQHQQPVCYDLGEANATQNRTLNGGNFQDHFRSPSKSRRENARIPRSCQNKISTLIGQGSRNSWASDAGTSRPSSGMSSRLSSIPRRFATTQSTKMAAPRDMSITSRSDCEPTASWVRPGKRHRISRVNVGGAGFAFREPIGVPSDPAHGGLRGRRGSGIYRCSNGNAVFSPPTDSDVNCGHPAGGALPVSSAGGAPIWDDGNTCASLPTSPGWSRGSGGSFVASPWMPLGPSTEAPPPGCSTFRVTRGGRGPRWEQRSRSPSASQGSRDRSSSKRVTFMR</sequence>
<feature type="compositionally biased region" description="Polar residues" evidence="1">
    <location>
        <begin position="334"/>
        <end position="346"/>
    </location>
</feature>
<dbReference type="SMART" id="SM00875">
    <property type="entry name" value="BACK"/>
    <property type="match status" value="1"/>
</dbReference>
<name>A0AAE0ZRH9_9GAST</name>
<dbReference type="InterPro" id="IPR011705">
    <property type="entry name" value="BACK"/>
</dbReference>
<feature type="compositionally biased region" description="Basic and acidic residues" evidence="1">
    <location>
        <begin position="1301"/>
        <end position="1315"/>
    </location>
</feature>
<feature type="region of interest" description="Disordered" evidence="1">
    <location>
        <begin position="757"/>
        <end position="794"/>
    </location>
</feature>
<dbReference type="InterPro" id="IPR000210">
    <property type="entry name" value="BTB/POZ_dom"/>
</dbReference>
<feature type="region of interest" description="Disordered" evidence="1">
    <location>
        <begin position="937"/>
        <end position="957"/>
    </location>
</feature>
<dbReference type="Pfam" id="PF07707">
    <property type="entry name" value="BACK"/>
    <property type="match status" value="1"/>
</dbReference>
<feature type="region of interest" description="Disordered" evidence="1">
    <location>
        <begin position="1237"/>
        <end position="1256"/>
    </location>
</feature>
<dbReference type="SUPFAM" id="SSF54695">
    <property type="entry name" value="POZ domain"/>
    <property type="match status" value="1"/>
</dbReference>
<dbReference type="PANTHER" id="PTHR45632">
    <property type="entry name" value="LD33804P"/>
    <property type="match status" value="1"/>
</dbReference>
<feature type="region of interest" description="Disordered" evidence="1">
    <location>
        <begin position="1499"/>
        <end position="1553"/>
    </location>
</feature>
<feature type="region of interest" description="Disordered" evidence="1">
    <location>
        <begin position="603"/>
        <end position="630"/>
    </location>
</feature>
<feature type="compositionally biased region" description="Basic and acidic residues" evidence="1">
    <location>
        <begin position="221"/>
        <end position="231"/>
    </location>
</feature>
<feature type="compositionally biased region" description="Basic and acidic residues" evidence="1">
    <location>
        <begin position="775"/>
        <end position="794"/>
    </location>
</feature>
<feature type="compositionally biased region" description="Polar residues" evidence="1">
    <location>
        <begin position="1319"/>
        <end position="1341"/>
    </location>
</feature>
<feature type="compositionally biased region" description="Basic and acidic residues" evidence="1">
    <location>
        <begin position="552"/>
        <end position="564"/>
    </location>
</feature>
<protein>
    <recommendedName>
        <fullName evidence="2">BTB domain-containing protein</fullName>
    </recommendedName>
</protein>
<organism evidence="3 4">
    <name type="scientific">Elysia crispata</name>
    <name type="common">lettuce slug</name>
    <dbReference type="NCBI Taxonomy" id="231223"/>
    <lineage>
        <taxon>Eukaryota</taxon>
        <taxon>Metazoa</taxon>
        <taxon>Spiralia</taxon>
        <taxon>Lophotrochozoa</taxon>
        <taxon>Mollusca</taxon>
        <taxon>Gastropoda</taxon>
        <taxon>Heterobranchia</taxon>
        <taxon>Euthyneura</taxon>
        <taxon>Panpulmonata</taxon>
        <taxon>Sacoglossa</taxon>
        <taxon>Placobranchoidea</taxon>
        <taxon>Plakobranchidae</taxon>
        <taxon>Elysia</taxon>
    </lineage>
</organism>
<dbReference type="Gene3D" id="1.25.40.420">
    <property type="match status" value="1"/>
</dbReference>
<keyword evidence="4" id="KW-1185">Reference proteome</keyword>
<proteinExistence type="predicted"/>
<dbReference type="EMBL" id="JAWDGP010003518">
    <property type="protein sequence ID" value="KAK3773676.1"/>
    <property type="molecule type" value="Genomic_DNA"/>
</dbReference>
<reference evidence="3" key="1">
    <citation type="journal article" date="2023" name="G3 (Bethesda)">
        <title>A reference genome for the long-term kleptoplast-retaining sea slug Elysia crispata morphotype clarki.</title>
        <authorList>
            <person name="Eastman K.E."/>
            <person name="Pendleton A.L."/>
            <person name="Shaikh M.A."/>
            <person name="Suttiyut T."/>
            <person name="Ogas R."/>
            <person name="Tomko P."/>
            <person name="Gavelis G."/>
            <person name="Widhalm J.R."/>
            <person name="Wisecaver J.H."/>
        </authorList>
    </citation>
    <scope>NUCLEOTIDE SEQUENCE</scope>
    <source>
        <strain evidence="3">ECLA1</strain>
    </source>
</reference>
<feature type="compositionally biased region" description="Basic and acidic residues" evidence="1">
    <location>
        <begin position="603"/>
        <end position="613"/>
    </location>
</feature>
<evidence type="ECO:0000259" key="2">
    <source>
        <dbReference type="PROSITE" id="PS50097"/>
    </source>
</evidence>
<feature type="compositionally biased region" description="Basic and acidic residues" evidence="1">
    <location>
        <begin position="757"/>
        <end position="767"/>
    </location>
</feature>
<gene>
    <name evidence="3" type="ORF">RRG08_001406</name>
</gene>
<dbReference type="SMART" id="SM00225">
    <property type="entry name" value="BTB"/>
    <property type="match status" value="1"/>
</dbReference>
<evidence type="ECO:0000313" key="3">
    <source>
        <dbReference type="EMBL" id="KAK3773676.1"/>
    </source>
</evidence>
<dbReference type="InterPro" id="IPR011333">
    <property type="entry name" value="SKP1/BTB/POZ_sf"/>
</dbReference>
<feature type="domain" description="BTB" evidence="2">
    <location>
        <begin position="999"/>
        <end position="1063"/>
    </location>
</feature>
<feature type="compositionally biased region" description="Basic and acidic residues" evidence="1">
    <location>
        <begin position="353"/>
        <end position="362"/>
    </location>
</feature>
<dbReference type="PANTHER" id="PTHR45632:SF17">
    <property type="entry name" value="KELCH-LIKE PROTEIN 31"/>
    <property type="match status" value="1"/>
</dbReference>
<dbReference type="PROSITE" id="PS50097">
    <property type="entry name" value="BTB"/>
    <property type="match status" value="1"/>
</dbReference>
<feature type="compositionally biased region" description="Low complexity" evidence="1">
    <location>
        <begin position="1343"/>
        <end position="1358"/>
    </location>
</feature>
<feature type="region of interest" description="Disordered" evidence="1">
    <location>
        <begin position="1291"/>
        <end position="1388"/>
    </location>
</feature>
<feature type="compositionally biased region" description="Polar residues" evidence="1">
    <location>
        <begin position="174"/>
        <end position="183"/>
    </location>
</feature>
<dbReference type="Gene3D" id="3.30.710.10">
    <property type="entry name" value="Potassium Channel Kv1.1, Chain A"/>
    <property type="match status" value="1"/>
</dbReference>
<evidence type="ECO:0000256" key="1">
    <source>
        <dbReference type="SAM" id="MobiDB-lite"/>
    </source>
</evidence>
<feature type="region of interest" description="Disordered" evidence="1">
    <location>
        <begin position="304"/>
        <end position="372"/>
    </location>
</feature>
<feature type="compositionally biased region" description="Basic and acidic residues" evidence="1">
    <location>
        <begin position="54"/>
        <end position="72"/>
    </location>
</feature>
<accession>A0AAE0ZRH9</accession>
<feature type="compositionally biased region" description="Polar residues" evidence="1">
    <location>
        <begin position="276"/>
        <end position="285"/>
    </location>
</feature>
<feature type="compositionally biased region" description="Polar residues" evidence="1">
    <location>
        <begin position="100"/>
        <end position="113"/>
    </location>
</feature>
<feature type="compositionally biased region" description="Basic and acidic residues" evidence="1">
    <location>
        <begin position="241"/>
        <end position="253"/>
    </location>
</feature>
<feature type="region of interest" description="Disordered" evidence="1">
    <location>
        <begin position="1"/>
        <end position="72"/>
    </location>
</feature>
<dbReference type="Pfam" id="PF00651">
    <property type="entry name" value="BTB"/>
    <property type="match status" value="1"/>
</dbReference>